<dbReference type="AlphaFoldDB" id="A0A5E7SHL6"/>
<dbReference type="Proteomes" id="UP000326611">
    <property type="component" value="Unassembled WGS sequence"/>
</dbReference>
<dbReference type="RefSeq" id="WP_150770803.1">
    <property type="nucleotide sequence ID" value="NZ_CABVIY010000003.1"/>
</dbReference>
<proteinExistence type="predicted"/>
<accession>A0A5E7SHL6</accession>
<reference evidence="1 2" key="1">
    <citation type="submission" date="2019-09" db="EMBL/GenBank/DDBJ databases">
        <authorList>
            <person name="Chandra G."/>
            <person name="Truman W A."/>
        </authorList>
    </citation>
    <scope>NUCLEOTIDE SEQUENCE [LARGE SCALE GENOMIC DNA]</scope>
    <source>
        <strain evidence="1">PS918</strain>
    </source>
</reference>
<dbReference type="EMBL" id="CABVIY010000003">
    <property type="protein sequence ID" value="VVP85739.1"/>
    <property type="molecule type" value="Genomic_DNA"/>
</dbReference>
<evidence type="ECO:0000313" key="2">
    <source>
        <dbReference type="Proteomes" id="UP000326611"/>
    </source>
</evidence>
<evidence type="ECO:0000313" key="1">
    <source>
        <dbReference type="EMBL" id="VVP85739.1"/>
    </source>
</evidence>
<name>A0A5E7SHL6_PSEFL</name>
<dbReference type="OrthoDB" id="6893225at2"/>
<protein>
    <submittedName>
        <fullName evidence="1">Uncharacterized protein</fullName>
    </submittedName>
</protein>
<sequence length="690" mass="74596">MSSHEPAEFWSEASGNQDALNECYQFMERQGDALVDGAGGAWREVMFVVGAPGCGATAMASQLSRKLQATGHLVLAMDKISTLEPGSFKANLDTALRIPPEVSNTPGASSIGLNALQLAVLEARNYECVIVHDVDVYGSYDMAQSANAAAIIMLLRASRVAKFVVFGVADSVKWLQFALTSALVECKTITLDPMPANSKFGHFITSVALRVLPPCPPDRIEALDVTAVHEKSGGKVGLAVRVLVDQIIDSSSAPVVAGDGIPAMWACDEEELSVFHRPQAAEKSAASAATYASSKISGMAGDLAGVVRTEEGGPSDVAWSSQHSILSETDLRHFHPAVDNESFSSWIARQSMGPGHSIGHSLGDELVLHCSKGTSDPDMQWGNLDLLQSLSLSDRLYISAQFALPSPGGNSDRPQTFIDSSSPSNLSAGMVPYPKALNYCPECFKVDVAAGLAPAMRLNWRQPRQSVCLLHSTPILLERLSTSTFTILDKAWRAFAEYVGSPAARLTTQFPLQHSSRTLAKADNDRLIALAARMQTWFFGLTADTSPSANAAEFLMSYWLQDPSETGALGFARSYFFSRFTKPKALTKKHSAETSLQLKPDSARPRDVAVAYWMLGVGFGVIDTSEAEFIRDTTRPYSIPFPTSRSEVSTVGGLAYNRGQRFAYLEFARSTLNDLDYTIVAWFLECEGRS</sequence>
<gene>
    <name evidence="1" type="ORF">PS918_02758</name>
</gene>
<organism evidence="1 2">
    <name type="scientific">Pseudomonas fluorescens</name>
    <dbReference type="NCBI Taxonomy" id="294"/>
    <lineage>
        <taxon>Bacteria</taxon>
        <taxon>Pseudomonadati</taxon>
        <taxon>Pseudomonadota</taxon>
        <taxon>Gammaproteobacteria</taxon>
        <taxon>Pseudomonadales</taxon>
        <taxon>Pseudomonadaceae</taxon>
        <taxon>Pseudomonas</taxon>
    </lineage>
</organism>